<dbReference type="AlphaFoldDB" id="A0A1H9YDZ8"/>
<dbReference type="PANTHER" id="PTHR30134:SF2">
    <property type="entry name" value="HYDROGENASE MATURATION FACTOR HYPB"/>
    <property type="match status" value="1"/>
</dbReference>
<reference evidence="10" key="1">
    <citation type="submission" date="2016-10" db="EMBL/GenBank/DDBJ databases">
        <authorList>
            <person name="Varghese N."/>
            <person name="Submissions S."/>
        </authorList>
    </citation>
    <scope>NUCLEOTIDE SEQUENCE [LARGE SCALE GENOMIC DNA]</scope>
    <source>
        <strain evidence="10">SLH 33</strain>
    </source>
</reference>
<keyword evidence="6" id="KW-0862">Zinc</keyword>
<evidence type="ECO:0000259" key="8">
    <source>
        <dbReference type="SMART" id="SM00382"/>
    </source>
</evidence>
<protein>
    <submittedName>
        <fullName evidence="9">Hydrogenase nickel incorporation protein HypB</fullName>
    </submittedName>
</protein>
<dbReference type="NCBIfam" id="TIGR00073">
    <property type="entry name" value="hypB"/>
    <property type="match status" value="1"/>
</dbReference>
<organism evidence="9 10">
    <name type="scientific">Methanococcoides vulcani</name>
    <dbReference type="NCBI Taxonomy" id="1353158"/>
    <lineage>
        <taxon>Archaea</taxon>
        <taxon>Methanobacteriati</taxon>
        <taxon>Methanobacteriota</taxon>
        <taxon>Stenosarchaea group</taxon>
        <taxon>Methanomicrobia</taxon>
        <taxon>Methanosarcinales</taxon>
        <taxon>Methanosarcinaceae</taxon>
        <taxon>Methanococcoides</taxon>
    </lineage>
</organism>
<dbReference type="SUPFAM" id="SSF52540">
    <property type="entry name" value="P-loop containing nucleoside triphosphate hydrolases"/>
    <property type="match status" value="1"/>
</dbReference>
<dbReference type="EMBL" id="FOHQ01000001">
    <property type="protein sequence ID" value="SES67140.1"/>
    <property type="molecule type" value="Genomic_DNA"/>
</dbReference>
<keyword evidence="3" id="KW-0479">Metal-binding</keyword>
<dbReference type="RefSeq" id="WP_210409165.1">
    <property type="nucleotide sequence ID" value="NZ_CAAGSJ010000003.1"/>
</dbReference>
<keyword evidence="5" id="KW-0378">Hydrolase</keyword>
<comment type="similarity">
    <text evidence="1">Belongs to the SIMIBI class G3E GTPase family. HypB/HupM subfamily.</text>
</comment>
<dbReference type="InterPro" id="IPR003593">
    <property type="entry name" value="AAA+_ATPase"/>
</dbReference>
<dbReference type="InterPro" id="IPR027417">
    <property type="entry name" value="P-loop_NTPase"/>
</dbReference>
<keyword evidence="4" id="KW-0547">Nucleotide-binding</keyword>
<dbReference type="Proteomes" id="UP000243338">
    <property type="component" value="Unassembled WGS sequence"/>
</dbReference>
<dbReference type="PIRSF" id="PIRSF005624">
    <property type="entry name" value="Ni-bind_GTPase"/>
    <property type="match status" value="1"/>
</dbReference>
<evidence type="ECO:0000256" key="1">
    <source>
        <dbReference type="ARBA" id="ARBA00006211"/>
    </source>
</evidence>
<dbReference type="SMART" id="SM00382">
    <property type="entry name" value="AAA"/>
    <property type="match status" value="1"/>
</dbReference>
<evidence type="ECO:0000256" key="2">
    <source>
        <dbReference type="ARBA" id="ARBA00022596"/>
    </source>
</evidence>
<feature type="domain" description="AAA+ ATPase" evidence="8">
    <location>
        <begin position="31"/>
        <end position="169"/>
    </location>
</feature>
<accession>A0A1H9YDZ8</accession>
<dbReference type="GO" id="GO:0016151">
    <property type="term" value="F:nickel cation binding"/>
    <property type="evidence" value="ECO:0007669"/>
    <property type="project" value="InterPro"/>
</dbReference>
<dbReference type="Gene3D" id="3.40.50.300">
    <property type="entry name" value="P-loop containing nucleotide triphosphate hydrolases"/>
    <property type="match status" value="1"/>
</dbReference>
<evidence type="ECO:0000256" key="6">
    <source>
        <dbReference type="ARBA" id="ARBA00022833"/>
    </source>
</evidence>
<keyword evidence="10" id="KW-1185">Reference proteome</keyword>
<evidence type="ECO:0000256" key="3">
    <source>
        <dbReference type="ARBA" id="ARBA00022723"/>
    </source>
</evidence>
<dbReference type="GO" id="GO:0003924">
    <property type="term" value="F:GTPase activity"/>
    <property type="evidence" value="ECO:0007669"/>
    <property type="project" value="InterPro"/>
</dbReference>
<evidence type="ECO:0000256" key="7">
    <source>
        <dbReference type="ARBA" id="ARBA00023134"/>
    </source>
</evidence>
<dbReference type="InterPro" id="IPR003495">
    <property type="entry name" value="CobW/HypB/UreG_nucleotide-bd"/>
</dbReference>
<sequence>MLMHVINVNKDVLKANNELAYSNRKLLVKHGIFTMNIMGAIGSGKTTLIEEAINALKERYRIAVIAGDVVAQMDASRFEKLGVKTVAANTGRECHLDAKLIERSLANIDLKDIDILFIENVGNLICPVDYKLGEHVRVVIVSVSEGEDTVLKHPMIFRTSDLAIVNKVDISEAVSADPSKMRGDINQLNPSIPVLLTSKNDAISIDRWIEYIESHLE</sequence>
<keyword evidence="2" id="KW-0533">Nickel</keyword>
<dbReference type="InterPro" id="IPR004392">
    <property type="entry name" value="Hyd_mat_HypB"/>
</dbReference>
<dbReference type="GO" id="GO:0008270">
    <property type="term" value="F:zinc ion binding"/>
    <property type="evidence" value="ECO:0007669"/>
    <property type="project" value="TreeGrafter"/>
</dbReference>
<keyword evidence="7" id="KW-0342">GTP-binding</keyword>
<gene>
    <name evidence="9" type="ORF">SAMN04488587_0479</name>
</gene>
<dbReference type="GO" id="GO:0051604">
    <property type="term" value="P:protein maturation"/>
    <property type="evidence" value="ECO:0007669"/>
    <property type="project" value="InterPro"/>
</dbReference>
<dbReference type="PANTHER" id="PTHR30134">
    <property type="entry name" value="HYDROGENASE PROTEIN ASSEMBLY PROTEIN, NICKEL CHAPERONE"/>
    <property type="match status" value="1"/>
</dbReference>
<dbReference type="Pfam" id="PF02492">
    <property type="entry name" value="cobW"/>
    <property type="match status" value="1"/>
</dbReference>
<dbReference type="OrthoDB" id="812at2157"/>
<proteinExistence type="inferred from homology"/>
<dbReference type="STRING" id="1353158.SAMN04488587_0479"/>
<evidence type="ECO:0000313" key="9">
    <source>
        <dbReference type="EMBL" id="SES67140.1"/>
    </source>
</evidence>
<name>A0A1H9YDZ8_9EURY</name>
<dbReference type="GO" id="GO:0005525">
    <property type="term" value="F:GTP binding"/>
    <property type="evidence" value="ECO:0007669"/>
    <property type="project" value="UniProtKB-KW"/>
</dbReference>
<evidence type="ECO:0000256" key="5">
    <source>
        <dbReference type="ARBA" id="ARBA00022801"/>
    </source>
</evidence>
<evidence type="ECO:0000313" key="10">
    <source>
        <dbReference type="Proteomes" id="UP000243338"/>
    </source>
</evidence>
<evidence type="ECO:0000256" key="4">
    <source>
        <dbReference type="ARBA" id="ARBA00022741"/>
    </source>
</evidence>